<dbReference type="InterPro" id="IPR009061">
    <property type="entry name" value="DNA-bd_dom_put_sf"/>
</dbReference>
<dbReference type="SMART" id="SM00422">
    <property type="entry name" value="HTH_MERR"/>
    <property type="match status" value="2"/>
</dbReference>
<dbReference type="EMBL" id="CP015961">
    <property type="protein sequence ID" value="ANI94053.1"/>
    <property type="molecule type" value="Genomic_DNA"/>
</dbReference>
<dbReference type="Pfam" id="PF00376">
    <property type="entry name" value="MerR"/>
    <property type="match status" value="1"/>
</dbReference>
<feature type="domain" description="HTH merR-type" evidence="2">
    <location>
        <begin position="121"/>
        <end position="187"/>
    </location>
</feature>
<feature type="domain" description="HTH merR-type" evidence="2">
    <location>
        <begin position="1"/>
        <end position="43"/>
    </location>
</feature>
<dbReference type="RefSeq" id="WP_067470818.1">
    <property type="nucleotide sequence ID" value="NZ_CP015961.1"/>
</dbReference>
<keyword evidence="1" id="KW-0238">DNA-binding</keyword>
<dbReference type="GO" id="GO:0003677">
    <property type="term" value="F:DNA binding"/>
    <property type="evidence" value="ECO:0007669"/>
    <property type="project" value="UniProtKB-KW"/>
</dbReference>
<protein>
    <recommendedName>
        <fullName evidence="2">HTH merR-type domain-containing protein</fullName>
    </recommendedName>
</protein>
<gene>
    <name evidence="3" type="ORF">BJL86_3294</name>
</gene>
<accession>A0A173LQ20</accession>
<dbReference type="STRING" id="499555.BJL86_3294"/>
<name>A0A173LQ20_9ACTN</name>
<dbReference type="Pfam" id="PF13411">
    <property type="entry name" value="MerR_1"/>
    <property type="match status" value="1"/>
</dbReference>
<evidence type="ECO:0000259" key="2">
    <source>
        <dbReference type="PROSITE" id="PS50937"/>
    </source>
</evidence>
<dbReference type="GO" id="GO:0003700">
    <property type="term" value="F:DNA-binding transcription factor activity"/>
    <property type="evidence" value="ECO:0007669"/>
    <property type="project" value="InterPro"/>
</dbReference>
<dbReference type="InterPro" id="IPR000551">
    <property type="entry name" value="MerR-type_HTH_dom"/>
</dbReference>
<dbReference type="PROSITE" id="PS50937">
    <property type="entry name" value="HTH_MERR_2"/>
    <property type="match status" value="2"/>
</dbReference>
<dbReference type="PANTHER" id="PTHR30204:SF93">
    <property type="entry name" value="HTH MERR-TYPE DOMAIN-CONTAINING PROTEIN"/>
    <property type="match status" value="1"/>
</dbReference>
<evidence type="ECO:0000313" key="4">
    <source>
        <dbReference type="Proteomes" id="UP000186104"/>
    </source>
</evidence>
<dbReference type="AlphaFoldDB" id="A0A173LQ20"/>
<proteinExistence type="predicted"/>
<dbReference type="SUPFAM" id="SSF46955">
    <property type="entry name" value="Putative DNA-binding domain"/>
    <property type="match status" value="2"/>
</dbReference>
<reference evidence="3 4" key="1">
    <citation type="submission" date="2016-06" db="EMBL/GenBank/DDBJ databases">
        <title>Complete genome sequence of a saline-alkali tolerant type strain Dietzia timorensis ID05-A0528T.</title>
        <authorList>
            <person name="Wu X."/>
        </authorList>
    </citation>
    <scope>NUCLEOTIDE SEQUENCE [LARGE SCALE GENOMIC DNA]</scope>
    <source>
        <strain evidence="3 4">ID05-A0528</strain>
    </source>
</reference>
<dbReference type="PANTHER" id="PTHR30204">
    <property type="entry name" value="REDOX-CYCLING DRUG-SENSING TRANSCRIPTIONAL ACTIVATOR SOXR"/>
    <property type="match status" value="1"/>
</dbReference>
<dbReference type="KEGG" id="dtm:BJL86_3294"/>
<organism evidence="3 4">
    <name type="scientific">Dietzia timorensis</name>
    <dbReference type="NCBI Taxonomy" id="499555"/>
    <lineage>
        <taxon>Bacteria</taxon>
        <taxon>Bacillati</taxon>
        <taxon>Actinomycetota</taxon>
        <taxon>Actinomycetes</taxon>
        <taxon>Mycobacteriales</taxon>
        <taxon>Dietziaceae</taxon>
        <taxon>Dietzia</taxon>
    </lineage>
</organism>
<sequence>MRPIDLARPYGLSSQAIRTYEDRGIIPAAYRTDGGHRRYGERHRLALAAFRESAPALGHEFSATVVQSAHLGEYDHVLDLLAHANTRLADDRAALRLVTSAVHSHSPTEQSRLTVSRPVPIGVIAHRIGVQPATIRAWEAARILAPRRDRRTGHRVYDSDDLRDAHLARQLRRGHRSLEEIATIVAELREHRTQEHLEQALAEWRDAARARGRALLRGTAAIDRLIEHDADVDRDD</sequence>
<dbReference type="Proteomes" id="UP000186104">
    <property type="component" value="Chromosome"/>
</dbReference>
<evidence type="ECO:0000313" key="3">
    <source>
        <dbReference type="EMBL" id="ANI94053.1"/>
    </source>
</evidence>
<dbReference type="Gene3D" id="1.10.1660.10">
    <property type="match status" value="2"/>
</dbReference>
<evidence type="ECO:0000256" key="1">
    <source>
        <dbReference type="ARBA" id="ARBA00023125"/>
    </source>
</evidence>
<dbReference type="InterPro" id="IPR047057">
    <property type="entry name" value="MerR_fam"/>
</dbReference>
<dbReference type="OrthoDB" id="3826383at2"/>
<keyword evidence="4" id="KW-1185">Reference proteome</keyword>